<evidence type="ECO:0000256" key="1">
    <source>
        <dbReference type="SAM" id="MobiDB-lite"/>
    </source>
</evidence>
<name>A0A9D4TU31_CHLVU</name>
<keyword evidence="2" id="KW-0812">Transmembrane</keyword>
<feature type="transmembrane region" description="Helical" evidence="2">
    <location>
        <begin position="887"/>
        <end position="910"/>
    </location>
</feature>
<feature type="compositionally biased region" description="Low complexity" evidence="1">
    <location>
        <begin position="1333"/>
        <end position="1365"/>
    </location>
</feature>
<evidence type="ECO:0000313" key="5">
    <source>
        <dbReference type="Proteomes" id="UP001055712"/>
    </source>
</evidence>
<dbReference type="Proteomes" id="UP001055712">
    <property type="component" value="Unassembled WGS sequence"/>
</dbReference>
<feature type="compositionally biased region" description="Low complexity" evidence="1">
    <location>
        <begin position="1390"/>
        <end position="1406"/>
    </location>
</feature>
<reference evidence="4" key="1">
    <citation type="journal article" date="2019" name="Plant J.">
        <title>Chlorella vulgaris genome assembly and annotation reveals the molecular basis for metabolic acclimation to high light conditions.</title>
        <authorList>
            <person name="Cecchin M."/>
            <person name="Marcolungo L."/>
            <person name="Rossato M."/>
            <person name="Girolomoni L."/>
            <person name="Cosentino E."/>
            <person name="Cuine S."/>
            <person name="Li-Beisson Y."/>
            <person name="Delledonne M."/>
            <person name="Ballottari M."/>
        </authorList>
    </citation>
    <scope>NUCLEOTIDE SEQUENCE</scope>
    <source>
        <strain evidence="4">211/11P</strain>
    </source>
</reference>
<evidence type="ECO:0000313" key="4">
    <source>
        <dbReference type="EMBL" id="KAI3434726.1"/>
    </source>
</evidence>
<protein>
    <submittedName>
        <fullName evidence="4">Uncharacterized protein</fullName>
    </submittedName>
</protein>
<organism evidence="4 5">
    <name type="scientific">Chlorella vulgaris</name>
    <name type="common">Green alga</name>
    <dbReference type="NCBI Taxonomy" id="3077"/>
    <lineage>
        <taxon>Eukaryota</taxon>
        <taxon>Viridiplantae</taxon>
        <taxon>Chlorophyta</taxon>
        <taxon>core chlorophytes</taxon>
        <taxon>Trebouxiophyceae</taxon>
        <taxon>Chlorellales</taxon>
        <taxon>Chlorellaceae</taxon>
        <taxon>Chlorella clade</taxon>
        <taxon>Chlorella</taxon>
    </lineage>
</organism>
<dbReference type="PANTHER" id="PTHR34677">
    <property type="match status" value="1"/>
</dbReference>
<feature type="transmembrane region" description="Helical" evidence="2">
    <location>
        <begin position="822"/>
        <end position="841"/>
    </location>
</feature>
<feature type="region of interest" description="Disordered" evidence="1">
    <location>
        <begin position="1323"/>
        <end position="1448"/>
    </location>
</feature>
<feature type="chain" id="PRO_5038767596" evidence="3">
    <location>
        <begin position="20"/>
        <end position="1448"/>
    </location>
</feature>
<evidence type="ECO:0000256" key="3">
    <source>
        <dbReference type="SAM" id="SignalP"/>
    </source>
</evidence>
<dbReference type="OrthoDB" id="515831at2759"/>
<feature type="compositionally biased region" description="Basic and acidic residues" evidence="1">
    <location>
        <begin position="1434"/>
        <end position="1448"/>
    </location>
</feature>
<feature type="compositionally biased region" description="Low complexity" evidence="1">
    <location>
        <begin position="658"/>
        <end position="676"/>
    </location>
</feature>
<dbReference type="PANTHER" id="PTHR34677:SF3">
    <property type="entry name" value="BACTERIAL IG-LIKE DOMAIN-CONTAINING PROTEIN"/>
    <property type="match status" value="1"/>
</dbReference>
<gene>
    <name evidence="4" type="ORF">D9Q98_002787</name>
</gene>
<proteinExistence type="predicted"/>
<feature type="transmembrane region" description="Helical" evidence="2">
    <location>
        <begin position="862"/>
        <end position="881"/>
    </location>
</feature>
<dbReference type="EMBL" id="SIDB01000003">
    <property type="protein sequence ID" value="KAI3434726.1"/>
    <property type="molecule type" value="Genomic_DNA"/>
</dbReference>
<comment type="caution">
    <text evidence="4">The sequence shown here is derived from an EMBL/GenBank/DDBJ whole genome shotgun (WGS) entry which is preliminary data.</text>
</comment>
<keyword evidence="5" id="KW-1185">Reference proteome</keyword>
<feature type="region of interest" description="Disordered" evidence="1">
    <location>
        <begin position="657"/>
        <end position="735"/>
    </location>
</feature>
<sequence>MARLQQLAASTAACWLVLAVFLADQPQRVGAGAAPLWPLALHLQGRTYELDGGSGLLELPLSCGQGASDFGIQHRVPAVRLQHQCVGTLTFLTADTSRQATGVWTGDQAAPATVVGVDSQQQGDAEQPVSLLFRFQVPAAVFQPGLEYKLQLAVYCSGRDSNPTLQSALSVRSAACADGDKQSRHVMQQVKRVQADVQRVQADAAQPGLTLPSSGGAEAAAPQHLQRAARQLAQADGSTVAVVLLPSSSGDATLVDGYSGLARNISDSQAALPCGSDSKSADGSSRCLSDPLVRTSSARIKLTLQLAGSSGAKLSGQVAPQAFTVEGGAVSEVPVVVGGGSAVEVTVSLDGGATCTVVVAQGALAANGVNNAASNMLAIELDTTRPVPIITTPGNVGVTSDTQIAFSIEFGEQVLASDPFSLFSYSGAARLDAVLEVAAGRLDVAVYVLQQSQGEEADITLWVPSGTVSDLVGNRNNVSDALTVKYRPESSGLEAAGVAANVLLGTSLALCTSASYLTSHYLPFSTAVLGCGSLSFLGWAQTFFLTSKLAAQWMPEGYRQVAGTFAWTLGDLGVIWADSIPDMDPDLAFPWAPVALTSTGQEVAAGQYPAVRPASLTPNMPVVAVTGELSALQKDGQPIPVVLDGVPFLNPQQAQLVGAPPASTAAAAEAGSQPAPEASPAPDPATAGGDPQSEQDVALPPLIVSTPGTAGGARKLRRAPALPVESTSQRRRRLHADSLRGRRAMLQAVGAAAPAAAQPAFDGTLYVVASRGLQLMSPDGVANLTDVLVGGGAVQRALDVIDSAGEDGAYPRQYYYDCLARTAFWTALAAFLVMALHLTALGCMMWRHARVPNAMWFPRIELVVCLAILPGLSYGCAAMFNGNGGDIALGVVLLLLLPASFLLASFYLLFRWLQHPTLNTRRAVFILRSDPLAAQIAMQTPTATPGATPRSELPTPHNGVAPRNGGDSAAGDYRDDRSLDGKAGSGLAAAGKTGVAGSVVTELDSPGGSSTGAKPQLAAGLSPQAAAEMAAANARRWSFTGFVRSLSGSRKLQGDWCGINLDSRFTFKYGPLFETTFGQALARRRATYQFDPLRGKMDRGALVPLPELPTISWRGRALVEPHHLRTPAQLLGVTKTLILAAAVSGIACVDSYIQCCLLILLYGFYGIYLLAVRPFNVALVGGFELVTTLCALSTTGLAMAVMGGRGSSDFTRSLVGTVMLILQLIAFLAFLGGTWVVALRAIWGATGLRRRLRLKPSPSDRFAEVVLQVMARDPHILARKFVDRWMVNALGVGLFDRPVWRRETEDLRRLLRATTLPKRRVAQMGSVVRRKSAAASSVPPEVRGSSQGGSTPPGSSSGRFGSGSDRGSEPRFVMPAAAHSSPAVSERDTAIAVPAARRAPPRELAAQPGTELHRQLSESSLPAPAQQQQQQQQHESELEPETEHQHWL</sequence>
<keyword evidence="2" id="KW-0472">Membrane</keyword>
<feature type="signal peptide" evidence="3">
    <location>
        <begin position="1"/>
        <end position="19"/>
    </location>
</feature>
<accession>A0A9D4TU31</accession>
<feature type="transmembrane region" description="Helical" evidence="2">
    <location>
        <begin position="1177"/>
        <end position="1202"/>
    </location>
</feature>
<keyword evidence="2" id="KW-1133">Transmembrane helix</keyword>
<keyword evidence="3" id="KW-0732">Signal</keyword>
<feature type="transmembrane region" description="Helical" evidence="2">
    <location>
        <begin position="1137"/>
        <end position="1165"/>
    </location>
</feature>
<feature type="region of interest" description="Disordered" evidence="1">
    <location>
        <begin position="941"/>
        <end position="975"/>
    </location>
</feature>
<feature type="transmembrane region" description="Helical" evidence="2">
    <location>
        <begin position="1214"/>
        <end position="1243"/>
    </location>
</feature>
<evidence type="ECO:0000256" key="2">
    <source>
        <dbReference type="SAM" id="Phobius"/>
    </source>
</evidence>
<reference evidence="4" key="2">
    <citation type="submission" date="2020-11" db="EMBL/GenBank/DDBJ databases">
        <authorList>
            <person name="Cecchin M."/>
            <person name="Marcolungo L."/>
            <person name="Rossato M."/>
            <person name="Girolomoni L."/>
            <person name="Cosentino E."/>
            <person name="Cuine S."/>
            <person name="Li-Beisson Y."/>
            <person name="Delledonne M."/>
            <person name="Ballottari M."/>
        </authorList>
    </citation>
    <scope>NUCLEOTIDE SEQUENCE</scope>
    <source>
        <strain evidence="4">211/11P</strain>
        <tissue evidence="4">Whole cell</tissue>
    </source>
</reference>